<reference evidence="2" key="1">
    <citation type="submission" date="2018-05" db="EMBL/GenBank/DDBJ databases">
        <authorList>
            <person name="Lanie J.A."/>
            <person name="Ng W.-L."/>
            <person name="Kazmierczak K.M."/>
            <person name="Andrzejewski T.M."/>
            <person name="Davidsen T.M."/>
            <person name="Wayne K.J."/>
            <person name="Tettelin H."/>
            <person name="Glass J.I."/>
            <person name="Rusch D."/>
            <person name="Podicherti R."/>
            <person name="Tsui H.-C.T."/>
            <person name="Winkler M.E."/>
        </authorList>
    </citation>
    <scope>NUCLEOTIDE SEQUENCE</scope>
</reference>
<sequence>MAALLAFALGLFYKFTGQATFIETPLPLLTALFFLSGVLLVSLGIIAEILIRVYRLQAGREFYQVERGNGSGD</sequence>
<proteinExistence type="predicted"/>
<evidence type="ECO:0000256" key="1">
    <source>
        <dbReference type="SAM" id="Phobius"/>
    </source>
</evidence>
<dbReference type="AlphaFoldDB" id="A0A381XBZ5"/>
<keyword evidence="1" id="KW-0812">Transmembrane</keyword>
<feature type="transmembrane region" description="Helical" evidence="1">
    <location>
        <begin position="29"/>
        <end position="51"/>
    </location>
</feature>
<protein>
    <submittedName>
        <fullName evidence="2">Uncharacterized protein</fullName>
    </submittedName>
</protein>
<gene>
    <name evidence="2" type="ORF">METZ01_LOCUS114607</name>
</gene>
<accession>A0A381XBZ5</accession>
<keyword evidence="1" id="KW-0472">Membrane</keyword>
<keyword evidence="1" id="KW-1133">Transmembrane helix</keyword>
<organism evidence="2">
    <name type="scientific">marine metagenome</name>
    <dbReference type="NCBI Taxonomy" id="408172"/>
    <lineage>
        <taxon>unclassified sequences</taxon>
        <taxon>metagenomes</taxon>
        <taxon>ecological metagenomes</taxon>
    </lineage>
</organism>
<dbReference type="EMBL" id="UINC01014487">
    <property type="protein sequence ID" value="SVA61753.1"/>
    <property type="molecule type" value="Genomic_DNA"/>
</dbReference>
<name>A0A381XBZ5_9ZZZZ</name>
<evidence type="ECO:0000313" key="2">
    <source>
        <dbReference type="EMBL" id="SVA61753.1"/>
    </source>
</evidence>